<dbReference type="PANTHER" id="PTHR11592">
    <property type="entry name" value="GLUTATHIONE PEROXIDASE"/>
    <property type="match status" value="1"/>
</dbReference>
<feature type="chain" id="PRO_5012362343" evidence="7">
    <location>
        <begin position="16"/>
        <end position="224"/>
    </location>
</feature>
<dbReference type="GO" id="GO:0004602">
    <property type="term" value="F:glutathione peroxidase activity"/>
    <property type="evidence" value="ECO:0007669"/>
    <property type="project" value="TreeGrafter"/>
</dbReference>
<dbReference type="PROSITE" id="PS00763">
    <property type="entry name" value="GLUTATHIONE_PEROXID_2"/>
    <property type="match status" value="1"/>
</dbReference>
<keyword evidence="4 8" id="KW-0575">Peroxidase</keyword>
<dbReference type="PIRSF" id="PIRSF000303">
    <property type="entry name" value="Glutathion_perox"/>
    <property type="match status" value="1"/>
</dbReference>
<organism evidence="8">
    <name type="scientific">Botryllus schlosseri</name>
    <name type="common">Golden star tunicate</name>
    <name type="synonym">Alcyonium schlosseri</name>
    <dbReference type="NCBI Taxonomy" id="30301"/>
    <lineage>
        <taxon>Eukaryota</taxon>
        <taxon>Metazoa</taxon>
        <taxon>Chordata</taxon>
        <taxon>Tunicata</taxon>
        <taxon>Ascidiacea</taxon>
        <taxon>Stolidobranchia</taxon>
        <taxon>Styelidae</taxon>
        <taxon>Botryllus</taxon>
    </lineage>
</organism>
<dbReference type="Gene3D" id="3.40.30.10">
    <property type="entry name" value="Glutaredoxin"/>
    <property type="match status" value="1"/>
</dbReference>
<evidence type="ECO:0000256" key="7">
    <source>
        <dbReference type="SAM" id="SignalP"/>
    </source>
</evidence>
<evidence type="ECO:0000256" key="1">
    <source>
        <dbReference type="ARBA" id="ARBA00004613"/>
    </source>
</evidence>
<dbReference type="InterPro" id="IPR000889">
    <property type="entry name" value="Glutathione_peroxidase"/>
</dbReference>
<dbReference type="SUPFAM" id="SSF52833">
    <property type="entry name" value="Thioredoxin-like"/>
    <property type="match status" value="1"/>
</dbReference>
<dbReference type="GO" id="GO:0005576">
    <property type="term" value="C:extracellular region"/>
    <property type="evidence" value="ECO:0007669"/>
    <property type="project" value="UniProtKB-SubCell"/>
</dbReference>
<dbReference type="EMBL" id="KT120026">
    <property type="protein sequence ID" value="AMY56531.1"/>
    <property type="molecule type" value="mRNA"/>
</dbReference>
<dbReference type="Pfam" id="PF00255">
    <property type="entry name" value="GSHPx"/>
    <property type="match status" value="1"/>
</dbReference>
<reference evidence="8" key="1">
    <citation type="submission" date="2015-06" db="EMBL/GenBank/DDBJ databases">
        <title>Characterization and transcription studies of genes involved in oxidative stress response in the colonial ascidian Botryllus schlosseri.</title>
        <authorList>
            <person name="Franchi N."/>
            <person name="Ballin F."/>
            <person name="Ballarin L."/>
        </authorList>
    </citation>
    <scope>NUCLEOTIDE SEQUENCE</scope>
</reference>
<dbReference type="GO" id="GO:0006979">
    <property type="term" value="P:response to oxidative stress"/>
    <property type="evidence" value="ECO:0007669"/>
    <property type="project" value="InterPro"/>
</dbReference>
<dbReference type="InterPro" id="IPR036249">
    <property type="entry name" value="Thioredoxin-like_sf"/>
</dbReference>
<dbReference type="PROSITE" id="PS51355">
    <property type="entry name" value="GLUTATHIONE_PEROXID_3"/>
    <property type="match status" value="1"/>
</dbReference>
<dbReference type="AlphaFoldDB" id="A0A1C8FSS8"/>
<evidence type="ECO:0000256" key="5">
    <source>
        <dbReference type="ARBA" id="ARBA00022729"/>
    </source>
</evidence>
<comment type="similarity">
    <text evidence="2">Belongs to the glutathione peroxidase family.</text>
</comment>
<sequence>MLWALLVASAALVAADDASQCLSQGLTGTVYDSTEATLAGTNVDLTQLFGYVSVVMNPGVYSEWTSQMMTGMNTLLEKYESDGVVGLGFPCNQFNLEQPGSPGEILNAYKYLRPGNGWTPHQNFHLFTVTEVNGDTASDIFKFLRSACPAYTEELGSKASFYWDTLVARDLRGTYEKFVIDKNGKPRYRFAPNVAMTEIYPYIDELLAETPIQPTQFPGVEAGN</sequence>
<dbReference type="InterPro" id="IPR029760">
    <property type="entry name" value="GPX_CS"/>
</dbReference>
<evidence type="ECO:0000256" key="6">
    <source>
        <dbReference type="ARBA" id="ARBA00023002"/>
    </source>
</evidence>
<evidence type="ECO:0000256" key="3">
    <source>
        <dbReference type="ARBA" id="ARBA00022525"/>
    </source>
</evidence>
<feature type="signal peptide" evidence="7">
    <location>
        <begin position="1"/>
        <end position="15"/>
    </location>
</feature>
<evidence type="ECO:0000256" key="4">
    <source>
        <dbReference type="ARBA" id="ARBA00022559"/>
    </source>
</evidence>
<evidence type="ECO:0000313" key="8">
    <source>
        <dbReference type="EMBL" id="AMY56531.1"/>
    </source>
</evidence>
<proteinExistence type="evidence at transcript level"/>
<evidence type="ECO:0000256" key="2">
    <source>
        <dbReference type="ARBA" id="ARBA00006926"/>
    </source>
</evidence>
<keyword evidence="3" id="KW-0964">Secreted</keyword>
<accession>A0A1C8FSS8</accession>
<keyword evidence="5 7" id="KW-0732">Signal</keyword>
<comment type="subcellular location">
    <subcellularLocation>
        <location evidence="1">Secreted</location>
    </subcellularLocation>
</comment>
<keyword evidence="6" id="KW-0560">Oxidoreductase</keyword>
<name>A0A1C8FSS8_BOTSH</name>
<protein>
    <submittedName>
        <fullName evidence="8">Glutathione peroxidase 5</fullName>
    </submittedName>
</protein>
<dbReference type="PANTHER" id="PTHR11592:SF88">
    <property type="entry name" value="GLUTATHIONE PEROXIDASE-RELATED"/>
    <property type="match status" value="1"/>
</dbReference>